<organism evidence="3 4">
    <name type="scientific">Luedemannella helvata</name>
    <dbReference type="NCBI Taxonomy" id="349315"/>
    <lineage>
        <taxon>Bacteria</taxon>
        <taxon>Bacillati</taxon>
        <taxon>Actinomycetota</taxon>
        <taxon>Actinomycetes</taxon>
        <taxon>Micromonosporales</taxon>
        <taxon>Micromonosporaceae</taxon>
        <taxon>Luedemannella</taxon>
    </lineage>
</organism>
<evidence type="ECO:0000313" key="4">
    <source>
        <dbReference type="Proteomes" id="UP001500655"/>
    </source>
</evidence>
<dbReference type="InterPro" id="IPR050515">
    <property type="entry name" value="Beta-lactam/transpept"/>
</dbReference>
<accession>A0ABN2KHJ2</accession>
<dbReference type="EMBL" id="BAAALS010000012">
    <property type="protein sequence ID" value="GAA1755780.1"/>
    <property type="molecule type" value="Genomic_DNA"/>
</dbReference>
<gene>
    <name evidence="3" type="ORF">GCM10009681_28630</name>
</gene>
<sequence length="492" mass="52371">MNAPLRRVGVVVLVLFGLLFANLNWQQVYKSDDYRTDDQHNHIRVQAQEYERARGQIVVDGSPVAKSVETTDTLKYLRQYPEGALYAHIVGYKSVDFGATNVERMENDFLAGTADSFLDDRIAEAFTGKQSPGGNTLLTLKKGVQETAYKQLRDNNVGADRGAVVALDASTGAILAATSTPSFDPNKLTTHNSGAVREQINKLDKDPDKPLINRAFSEIFPPGSTFKVVVSAAALNNGVRPDTVLKGGSGYQAPDTQQVIRNAPGVVCPDNITLKQALTVSCNTAFSRYGVEQLGADKLKEAAAAFGFGQQNNLTRDDKNLFNVAVSETGTMEGPDGNVDRPALAQSCIGQRDVKMSPLQGALIAASVVNGGDQMRPYIVDTLQADARAVYHAQPTVLRKPINGDVAAQLQDMMINVVENGTGRNARVDGAQVGGKTGTAQNGDAPDHGWFIGFGIKDGKKVAVAVLLQNAGSGGSAEATRIAGEVLKAALK</sequence>
<evidence type="ECO:0000259" key="1">
    <source>
        <dbReference type="Pfam" id="PF00905"/>
    </source>
</evidence>
<evidence type="ECO:0000259" key="2">
    <source>
        <dbReference type="Pfam" id="PF21922"/>
    </source>
</evidence>
<proteinExistence type="predicted"/>
<dbReference type="RefSeq" id="WP_344081484.1">
    <property type="nucleotide sequence ID" value="NZ_BAAALS010000012.1"/>
</dbReference>
<name>A0ABN2KHJ2_9ACTN</name>
<dbReference type="Pfam" id="PF00905">
    <property type="entry name" value="Transpeptidase"/>
    <property type="match status" value="1"/>
</dbReference>
<dbReference type="Proteomes" id="UP001500655">
    <property type="component" value="Unassembled WGS sequence"/>
</dbReference>
<dbReference type="Gene3D" id="3.40.710.10">
    <property type="entry name" value="DD-peptidase/beta-lactamase superfamily"/>
    <property type="match status" value="1"/>
</dbReference>
<dbReference type="SUPFAM" id="SSF56601">
    <property type="entry name" value="beta-lactamase/transpeptidase-like"/>
    <property type="match status" value="1"/>
</dbReference>
<dbReference type="InterPro" id="IPR054120">
    <property type="entry name" value="PBPA_dimer"/>
</dbReference>
<keyword evidence="4" id="KW-1185">Reference proteome</keyword>
<reference evidence="3 4" key="1">
    <citation type="journal article" date="2019" name="Int. J. Syst. Evol. Microbiol.">
        <title>The Global Catalogue of Microorganisms (GCM) 10K type strain sequencing project: providing services to taxonomists for standard genome sequencing and annotation.</title>
        <authorList>
            <consortium name="The Broad Institute Genomics Platform"/>
            <consortium name="The Broad Institute Genome Sequencing Center for Infectious Disease"/>
            <person name="Wu L."/>
            <person name="Ma J."/>
        </authorList>
    </citation>
    <scope>NUCLEOTIDE SEQUENCE [LARGE SCALE GENOMIC DNA]</scope>
    <source>
        <strain evidence="3 4">JCM 13249</strain>
    </source>
</reference>
<feature type="domain" description="Penicillin-binding protein transpeptidase" evidence="1">
    <location>
        <begin position="162"/>
        <end position="487"/>
    </location>
</feature>
<dbReference type="InterPro" id="IPR012338">
    <property type="entry name" value="Beta-lactam/transpept-like"/>
</dbReference>
<dbReference type="Pfam" id="PF21922">
    <property type="entry name" value="PBP_dimer_2"/>
    <property type="match status" value="1"/>
</dbReference>
<dbReference type="Gene3D" id="3.90.1310.10">
    <property type="entry name" value="Penicillin-binding protein 2a (Domain 2)"/>
    <property type="match status" value="1"/>
</dbReference>
<feature type="domain" description="Penicillin binding protein A dimerisation" evidence="2">
    <location>
        <begin position="54"/>
        <end position="135"/>
    </location>
</feature>
<comment type="caution">
    <text evidence="3">The sequence shown here is derived from an EMBL/GenBank/DDBJ whole genome shotgun (WGS) entry which is preliminary data.</text>
</comment>
<protein>
    <submittedName>
        <fullName evidence="3">Penicillin-binding transpeptidase domain-containing protein</fullName>
    </submittedName>
</protein>
<dbReference type="PANTHER" id="PTHR30627">
    <property type="entry name" value="PEPTIDOGLYCAN D,D-TRANSPEPTIDASE"/>
    <property type="match status" value="1"/>
</dbReference>
<evidence type="ECO:0000313" key="3">
    <source>
        <dbReference type="EMBL" id="GAA1755780.1"/>
    </source>
</evidence>
<dbReference type="InterPro" id="IPR001460">
    <property type="entry name" value="PCN-bd_Tpept"/>
</dbReference>
<dbReference type="PANTHER" id="PTHR30627:SF24">
    <property type="entry name" value="PENICILLIN-BINDING PROTEIN 4B"/>
    <property type="match status" value="1"/>
</dbReference>